<evidence type="ECO:0000256" key="1">
    <source>
        <dbReference type="ARBA" id="ARBA00002190"/>
    </source>
</evidence>
<dbReference type="PANTHER" id="PTHR33217">
    <property type="entry name" value="TRANSPOSASE FOR INSERTION SEQUENCE ELEMENT IS1081"/>
    <property type="match status" value="1"/>
</dbReference>
<dbReference type="PANTHER" id="PTHR33217:SF7">
    <property type="entry name" value="TRANSPOSASE FOR INSERTION SEQUENCE ELEMENT IS1081"/>
    <property type="match status" value="1"/>
</dbReference>
<comment type="similarity">
    <text evidence="2 6">Belongs to the transposase mutator family.</text>
</comment>
<sequence length="78" mass="8967">MVQEAWINGVSTRKVNELVQAIGMTGISKSQVSELCKGIDERVESFLNRPIEGEWPYLWLDATYLKVRSVVELCRWLP</sequence>
<accession>A0A1W0C8M3</accession>
<gene>
    <name evidence="7" type="ORF">B0T45_23270</name>
</gene>
<evidence type="ECO:0000313" key="8">
    <source>
        <dbReference type="Proteomes" id="UP000192721"/>
    </source>
</evidence>
<evidence type="ECO:0000256" key="3">
    <source>
        <dbReference type="ARBA" id="ARBA00022578"/>
    </source>
</evidence>
<keyword evidence="6" id="KW-0814">Transposable element</keyword>
<evidence type="ECO:0000256" key="6">
    <source>
        <dbReference type="RuleBase" id="RU365089"/>
    </source>
</evidence>
<evidence type="ECO:0000256" key="4">
    <source>
        <dbReference type="ARBA" id="ARBA00023125"/>
    </source>
</evidence>
<dbReference type="Pfam" id="PF00872">
    <property type="entry name" value="Transposase_mut"/>
    <property type="match status" value="1"/>
</dbReference>
<evidence type="ECO:0000256" key="5">
    <source>
        <dbReference type="ARBA" id="ARBA00023172"/>
    </source>
</evidence>
<reference evidence="7 8" key="1">
    <citation type="submission" date="2017-02" db="EMBL/GenBank/DDBJ databases">
        <title>Chromobacterium haemolyticum H5244.</title>
        <authorList>
            <person name="Gulvik C.A."/>
        </authorList>
    </citation>
    <scope>NUCLEOTIDE SEQUENCE [LARGE SCALE GENOMIC DNA]</scope>
    <source>
        <strain evidence="7 8">H5244</strain>
    </source>
</reference>
<protein>
    <recommendedName>
        <fullName evidence="6">Mutator family transposase</fullName>
    </recommendedName>
</protein>
<evidence type="ECO:0000256" key="2">
    <source>
        <dbReference type="ARBA" id="ARBA00010961"/>
    </source>
</evidence>
<dbReference type="AlphaFoldDB" id="A0A1W0C8M3"/>
<dbReference type="InterPro" id="IPR001207">
    <property type="entry name" value="Transposase_mutator"/>
</dbReference>
<dbReference type="GO" id="GO:0003677">
    <property type="term" value="F:DNA binding"/>
    <property type="evidence" value="ECO:0007669"/>
    <property type="project" value="UniProtKB-UniRule"/>
</dbReference>
<evidence type="ECO:0000313" key="7">
    <source>
        <dbReference type="EMBL" id="OQS31078.1"/>
    </source>
</evidence>
<comment type="caution">
    <text evidence="7">The sequence shown here is derived from an EMBL/GenBank/DDBJ whole genome shotgun (WGS) entry which is preliminary data.</text>
</comment>
<dbReference type="GO" id="GO:0004803">
    <property type="term" value="F:transposase activity"/>
    <property type="evidence" value="ECO:0007669"/>
    <property type="project" value="UniProtKB-UniRule"/>
</dbReference>
<comment type="function">
    <text evidence="1 6">Required for the transposition of the insertion element.</text>
</comment>
<dbReference type="Proteomes" id="UP000192721">
    <property type="component" value="Unassembled WGS sequence"/>
</dbReference>
<dbReference type="EMBL" id="MUKV01000077">
    <property type="protein sequence ID" value="OQS31078.1"/>
    <property type="molecule type" value="Genomic_DNA"/>
</dbReference>
<name>A0A1W0C8M3_9NEIS</name>
<keyword evidence="4 6" id="KW-0238">DNA-binding</keyword>
<organism evidence="7 8">
    <name type="scientific">Chromobacterium haemolyticum</name>
    <dbReference type="NCBI Taxonomy" id="394935"/>
    <lineage>
        <taxon>Bacteria</taxon>
        <taxon>Pseudomonadati</taxon>
        <taxon>Pseudomonadota</taxon>
        <taxon>Betaproteobacteria</taxon>
        <taxon>Neisseriales</taxon>
        <taxon>Chromobacteriaceae</taxon>
        <taxon>Chromobacterium</taxon>
    </lineage>
</organism>
<dbReference type="GO" id="GO:0006313">
    <property type="term" value="P:DNA transposition"/>
    <property type="evidence" value="ECO:0007669"/>
    <property type="project" value="UniProtKB-UniRule"/>
</dbReference>
<keyword evidence="5 6" id="KW-0233">DNA recombination</keyword>
<proteinExistence type="inferred from homology"/>
<keyword evidence="3 6" id="KW-0815">Transposition</keyword>